<gene>
    <name evidence="2" type="primary">ynjE_3</name>
    <name evidence="2" type="ORF">NCTC8985_00825</name>
</gene>
<proteinExistence type="predicted"/>
<keyword evidence="2" id="KW-0808">Transferase</keyword>
<dbReference type="GO" id="GO:0004792">
    <property type="term" value="F:thiosulfate-cyanide sulfurtransferase activity"/>
    <property type="evidence" value="ECO:0007669"/>
    <property type="project" value="UniProtKB-EC"/>
</dbReference>
<evidence type="ECO:0000313" key="3">
    <source>
        <dbReference type="Proteomes" id="UP000254405"/>
    </source>
</evidence>
<dbReference type="SMART" id="SM00450">
    <property type="entry name" value="RHOD"/>
    <property type="match status" value="1"/>
</dbReference>
<dbReference type="InterPro" id="IPR001763">
    <property type="entry name" value="Rhodanese-like_dom"/>
</dbReference>
<organism evidence="2 3">
    <name type="scientific">Escherichia coli</name>
    <dbReference type="NCBI Taxonomy" id="562"/>
    <lineage>
        <taxon>Bacteria</taxon>
        <taxon>Pseudomonadati</taxon>
        <taxon>Pseudomonadota</taxon>
        <taxon>Gammaproteobacteria</taxon>
        <taxon>Enterobacterales</taxon>
        <taxon>Enterobacteriaceae</taxon>
        <taxon>Escherichia</taxon>
    </lineage>
</organism>
<sequence length="239" mass="26656">MVRKLQQTAITQSFSQCVSSEWRTQNYNVGIFDETCFSNDRAGNGFRAGLRFLRGAAELAKPLTLDQLQQQNGKAIDTRPSAFYNGWPQTLNGPSGHEPAALNLSASWLDKMSTEQLNAWIKQHNLKADALVALYGNDKDVDAVKTRLQKAGFTHISILSDALSEPSRLQKLPHFEQLVYPQWLHDLQQGKEVTAKPAGDWKVIEAAWGAPKLYLISHIPGADYIDTNEVEANRCGTKF</sequence>
<dbReference type="EMBL" id="UGCO01000001">
    <property type="protein sequence ID" value="STI75595.1"/>
    <property type="molecule type" value="Genomic_DNA"/>
</dbReference>
<name>A0A376TED2_ECOLX</name>
<evidence type="ECO:0000259" key="1">
    <source>
        <dbReference type="PROSITE" id="PS50206"/>
    </source>
</evidence>
<dbReference type="InterPro" id="IPR036873">
    <property type="entry name" value="Rhodanese-like_dom_sf"/>
</dbReference>
<feature type="domain" description="Rhodanese" evidence="1">
    <location>
        <begin position="69"/>
        <end position="171"/>
    </location>
</feature>
<accession>A0A376TED2</accession>
<reference evidence="2 3" key="1">
    <citation type="submission" date="2018-06" db="EMBL/GenBank/DDBJ databases">
        <authorList>
            <consortium name="Pathogen Informatics"/>
            <person name="Doyle S."/>
        </authorList>
    </citation>
    <scope>NUCLEOTIDE SEQUENCE [LARGE SCALE GENOMIC DNA]</scope>
    <source>
        <strain evidence="2 3">NCTC8985</strain>
    </source>
</reference>
<dbReference type="PROSITE" id="PS50206">
    <property type="entry name" value="RHODANESE_3"/>
    <property type="match status" value="1"/>
</dbReference>
<dbReference type="InterPro" id="IPR001307">
    <property type="entry name" value="Thiosulphate_STrfase_CS"/>
</dbReference>
<dbReference type="EC" id="2.8.1.1" evidence="2"/>
<dbReference type="PROSITE" id="PS00380">
    <property type="entry name" value="RHODANESE_1"/>
    <property type="match status" value="1"/>
</dbReference>
<dbReference type="Gene3D" id="3.40.250.10">
    <property type="entry name" value="Rhodanese-like domain"/>
    <property type="match status" value="2"/>
</dbReference>
<dbReference type="AlphaFoldDB" id="A0A376TED2"/>
<protein>
    <submittedName>
        <fullName evidence="2">Putative thiosulfate sulfurtransferase</fullName>
        <ecNumber evidence="2">2.8.1.1</ecNumber>
    </submittedName>
</protein>
<dbReference type="Proteomes" id="UP000254405">
    <property type="component" value="Unassembled WGS sequence"/>
</dbReference>
<evidence type="ECO:0000313" key="2">
    <source>
        <dbReference type="EMBL" id="STI75595.1"/>
    </source>
</evidence>
<dbReference type="SUPFAM" id="SSF52821">
    <property type="entry name" value="Rhodanese/Cell cycle control phosphatase"/>
    <property type="match status" value="1"/>
</dbReference>